<dbReference type="InterPro" id="IPR042099">
    <property type="entry name" value="ANL_N_sf"/>
</dbReference>
<feature type="domain" description="AMP-dependent synthetase/ligase" evidence="2">
    <location>
        <begin position="205"/>
        <end position="392"/>
    </location>
</feature>
<evidence type="ECO:0000256" key="1">
    <source>
        <dbReference type="SAM" id="Phobius"/>
    </source>
</evidence>
<dbReference type="InterPro" id="IPR025110">
    <property type="entry name" value="AMP-bd_C"/>
</dbReference>
<reference evidence="4 5" key="1">
    <citation type="journal article" date="2021" name="Elife">
        <title>Chloroplast acquisition without the gene transfer in kleptoplastic sea slugs, Plakobranchus ocellatus.</title>
        <authorList>
            <person name="Maeda T."/>
            <person name="Takahashi S."/>
            <person name="Yoshida T."/>
            <person name="Shimamura S."/>
            <person name="Takaki Y."/>
            <person name="Nagai Y."/>
            <person name="Toyoda A."/>
            <person name="Suzuki Y."/>
            <person name="Arimoto A."/>
            <person name="Ishii H."/>
            <person name="Satoh N."/>
            <person name="Nishiyama T."/>
            <person name="Hasebe M."/>
            <person name="Maruyama T."/>
            <person name="Minagawa J."/>
            <person name="Obokata J."/>
            <person name="Shigenobu S."/>
        </authorList>
    </citation>
    <scope>NUCLEOTIDE SEQUENCE [LARGE SCALE GENOMIC DNA]</scope>
</reference>
<dbReference type="InterPro" id="IPR045851">
    <property type="entry name" value="AMP-bd_C_sf"/>
</dbReference>
<feature type="domain" description="AMP-binding enzyme C-terminal" evidence="3">
    <location>
        <begin position="444"/>
        <end position="512"/>
    </location>
</feature>
<dbReference type="SUPFAM" id="SSF56801">
    <property type="entry name" value="Acetyl-CoA synthetase-like"/>
    <property type="match status" value="1"/>
</dbReference>
<accession>A0AAV4GXQ1</accession>
<dbReference type="GO" id="GO:0016878">
    <property type="term" value="F:acid-thiol ligase activity"/>
    <property type="evidence" value="ECO:0007669"/>
    <property type="project" value="UniProtKB-ARBA"/>
</dbReference>
<keyword evidence="4" id="KW-0436">Ligase</keyword>
<dbReference type="InterPro" id="IPR050237">
    <property type="entry name" value="ATP-dep_AMP-bd_enzyme"/>
</dbReference>
<feature type="transmembrane region" description="Helical" evidence="1">
    <location>
        <begin position="61"/>
        <end position="86"/>
    </location>
</feature>
<dbReference type="InterPro" id="IPR000873">
    <property type="entry name" value="AMP-dep_synth/lig_dom"/>
</dbReference>
<evidence type="ECO:0000313" key="4">
    <source>
        <dbReference type="EMBL" id="GFR90283.1"/>
    </source>
</evidence>
<dbReference type="Pfam" id="PF00501">
    <property type="entry name" value="AMP-binding"/>
    <property type="match status" value="2"/>
</dbReference>
<dbReference type="AlphaFoldDB" id="A0AAV4GXQ1"/>
<dbReference type="Gene3D" id="3.30.300.30">
    <property type="match status" value="1"/>
</dbReference>
<evidence type="ECO:0000313" key="5">
    <source>
        <dbReference type="Proteomes" id="UP000762676"/>
    </source>
</evidence>
<proteinExistence type="predicted"/>
<evidence type="ECO:0000259" key="2">
    <source>
        <dbReference type="Pfam" id="PF00501"/>
    </source>
</evidence>
<dbReference type="CDD" id="cd04433">
    <property type="entry name" value="AFD_class_I"/>
    <property type="match status" value="1"/>
</dbReference>
<dbReference type="Gene3D" id="3.40.50.12780">
    <property type="entry name" value="N-terminal domain of ligase-like"/>
    <property type="match status" value="1"/>
</dbReference>
<protein>
    <submittedName>
        <fullName evidence="4">Fatty acid--CoA ligase</fullName>
    </submittedName>
</protein>
<keyword evidence="1" id="KW-1133">Transmembrane helix</keyword>
<feature type="domain" description="AMP-dependent synthetase/ligase" evidence="2">
    <location>
        <begin position="11"/>
        <end position="132"/>
    </location>
</feature>
<sequence>MSDNIFIVLKDVVKNHPDREAMVSYNIDLNRQALTFKQFWTLSARCAAWLRGVGMKRHDNVLVTVPMSLEYFVICFGIMMAGGAVVPMKKLSAHGKAVAETVRLCETAFVFLKADGEDSTYDLLRPDIKIEKQAGIQIGSVTRSDMPQLTTAILVQRETSGSVKGFLDFLGSLSEEYVDMGLRPTDASCFVLTMDVKKLWCYKHCEVSHRELLSLKEFWAKKFPNFDSFYFAYPWYGAIGVPYDTLCGGTRIMPDLWDTEDLNSTQVKIVAANKVKNAMMPPHDVMQAQEALKDKQGPFLDTIIIGGGMLVSESVEPFKKFAKNVIISYMNSEAVYVTMLQLEKDKKFENYDAGFPIDGVELMVLDKHHQPVRTGQVGEIAIKSKTMFTRYYGDPEMTRKVWAKDGWYLTSDAGYLRPDGRLFVFGRQGDVISRGVIIFTPAMIEKPISNHPDVLEVRVVPIPDPVNGQNSCACVVKRAESGLNPNDIKDLAEGSMSEFGKYLFTLDHVLIFENSIAKKSKEELISIACSQLGVVPPKF</sequence>
<gene>
    <name evidence="4" type="ORF">ElyMa_000813500</name>
</gene>
<keyword evidence="1" id="KW-0472">Membrane</keyword>
<comment type="caution">
    <text evidence="4">The sequence shown here is derived from an EMBL/GenBank/DDBJ whole genome shotgun (WGS) entry which is preliminary data.</text>
</comment>
<name>A0AAV4GXQ1_9GAST</name>
<dbReference type="EMBL" id="BMAT01001684">
    <property type="protein sequence ID" value="GFR90283.1"/>
    <property type="molecule type" value="Genomic_DNA"/>
</dbReference>
<keyword evidence="5" id="KW-1185">Reference proteome</keyword>
<dbReference type="PANTHER" id="PTHR43767">
    <property type="entry name" value="LONG-CHAIN-FATTY-ACID--COA LIGASE"/>
    <property type="match status" value="1"/>
</dbReference>
<organism evidence="4 5">
    <name type="scientific">Elysia marginata</name>
    <dbReference type="NCBI Taxonomy" id="1093978"/>
    <lineage>
        <taxon>Eukaryota</taxon>
        <taxon>Metazoa</taxon>
        <taxon>Spiralia</taxon>
        <taxon>Lophotrochozoa</taxon>
        <taxon>Mollusca</taxon>
        <taxon>Gastropoda</taxon>
        <taxon>Heterobranchia</taxon>
        <taxon>Euthyneura</taxon>
        <taxon>Panpulmonata</taxon>
        <taxon>Sacoglossa</taxon>
        <taxon>Placobranchoidea</taxon>
        <taxon>Plakobranchidae</taxon>
        <taxon>Elysia</taxon>
    </lineage>
</organism>
<keyword evidence="1" id="KW-0812">Transmembrane</keyword>
<dbReference type="PANTHER" id="PTHR43767:SF1">
    <property type="entry name" value="NONRIBOSOMAL PEPTIDE SYNTHASE PES1 (EUROFUNG)-RELATED"/>
    <property type="match status" value="1"/>
</dbReference>
<dbReference type="Pfam" id="PF13193">
    <property type="entry name" value="AMP-binding_C"/>
    <property type="match status" value="1"/>
</dbReference>
<dbReference type="Proteomes" id="UP000762676">
    <property type="component" value="Unassembled WGS sequence"/>
</dbReference>
<evidence type="ECO:0000259" key="3">
    <source>
        <dbReference type="Pfam" id="PF13193"/>
    </source>
</evidence>